<reference evidence="2 3" key="1">
    <citation type="submission" date="2017-04" db="EMBL/GenBank/DDBJ databases">
        <authorList>
            <person name="Afonso C.L."/>
            <person name="Miller P.J."/>
            <person name="Scott M.A."/>
            <person name="Spackman E."/>
            <person name="Goraichik I."/>
            <person name="Dimitrov K.M."/>
            <person name="Suarez D.L."/>
            <person name="Swayne D.E."/>
        </authorList>
    </citation>
    <scope>NUCLEOTIDE SEQUENCE [LARGE SCALE GENOMIC DNA]</scope>
    <source>
        <strain evidence="2 3">CGMCC 1.12644</strain>
    </source>
</reference>
<evidence type="ECO:0000313" key="2">
    <source>
        <dbReference type="EMBL" id="SMC45355.1"/>
    </source>
</evidence>
<dbReference type="RefSeq" id="WP_084350103.1">
    <property type="nucleotide sequence ID" value="NZ_FWYD01000001.1"/>
</dbReference>
<accession>A0A1W1ZAE0</accession>
<evidence type="ECO:0000313" key="3">
    <source>
        <dbReference type="Proteomes" id="UP000192330"/>
    </source>
</evidence>
<name>A0A1W1ZAE0_9RHOB</name>
<dbReference type="AlphaFoldDB" id="A0A1W1ZAE0"/>
<gene>
    <name evidence="2" type="ORF">SAMN06295998_101388</name>
</gene>
<keyword evidence="3" id="KW-1185">Reference proteome</keyword>
<sequence>MQVTGSAYTQARKNSNAQKWAHLTTFERCANILGAADSPDTDLFPNCNNTGLPYEYPREAVATDSQRGPMLERPRHRVRHGRPGLWPGRTARPLSGYMARYTPRRASVSCGDNPLKGQ</sequence>
<dbReference type="EMBL" id="FWYD01000001">
    <property type="protein sequence ID" value="SMC45355.1"/>
    <property type="molecule type" value="Genomic_DNA"/>
</dbReference>
<protein>
    <submittedName>
        <fullName evidence="2">Uncharacterized protein</fullName>
    </submittedName>
</protein>
<evidence type="ECO:0000256" key="1">
    <source>
        <dbReference type="SAM" id="MobiDB-lite"/>
    </source>
</evidence>
<proteinExistence type="predicted"/>
<organism evidence="2 3">
    <name type="scientific">Primorskyibacter flagellatus</name>
    <dbReference type="NCBI Taxonomy" id="1387277"/>
    <lineage>
        <taxon>Bacteria</taxon>
        <taxon>Pseudomonadati</taxon>
        <taxon>Pseudomonadota</taxon>
        <taxon>Alphaproteobacteria</taxon>
        <taxon>Rhodobacterales</taxon>
        <taxon>Roseobacteraceae</taxon>
        <taxon>Primorskyibacter</taxon>
    </lineage>
</organism>
<feature type="region of interest" description="Disordered" evidence="1">
    <location>
        <begin position="62"/>
        <end position="93"/>
    </location>
</feature>
<dbReference type="Proteomes" id="UP000192330">
    <property type="component" value="Unassembled WGS sequence"/>
</dbReference>